<gene>
    <name evidence="3" type="ORF">KVV02_007133</name>
</gene>
<feature type="compositionally biased region" description="Acidic residues" evidence="1">
    <location>
        <begin position="286"/>
        <end position="300"/>
    </location>
</feature>
<accession>A0A9P8CX47</accession>
<protein>
    <recommendedName>
        <fullName evidence="2">Myb-like domain-containing protein</fullName>
    </recommendedName>
</protein>
<feature type="compositionally biased region" description="Low complexity" evidence="1">
    <location>
        <begin position="117"/>
        <end position="164"/>
    </location>
</feature>
<dbReference type="Proteomes" id="UP000717515">
    <property type="component" value="Unassembled WGS sequence"/>
</dbReference>
<evidence type="ECO:0000259" key="2">
    <source>
        <dbReference type="PROSITE" id="PS50090"/>
    </source>
</evidence>
<dbReference type="CDD" id="cd00167">
    <property type="entry name" value="SANT"/>
    <property type="match status" value="1"/>
</dbReference>
<feature type="compositionally biased region" description="Basic and acidic residues" evidence="1">
    <location>
        <begin position="1270"/>
        <end position="1279"/>
    </location>
</feature>
<feature type="compositionally biased region" description="Basic and acidic residues" evidence="1">
    <location>
        <begin position="834"/>
        <end position="857"/>
    </location>
</feature>
<feature type="region of interest" description="Disordered" evidence="1">
    <location>
        <begin position="22"/>
        <end position="164"/>
    </location>
</feature>
<feature type="region of interest" description="Disordered" evidence="1">
    <location>
        <begin position="263"/>
        <end position="350"/>
    </location>
</feature>
<feature type="region of interest" description="Disordered" evidence="1">
    <location>
        <begin position="1001"/>
        <end position="1048"/>
    </location>
</feature>
<feature type="compositionally biased region" description="Low complexity" evidence="1">
    <location>
        <begin position="40"/>
        <end position="54"/>
    </location>
</feature>
<dbReference type="SMART" id="SM00717">
    <property type="entry name" value="SANT"/>
    <property type="match status" value="3"/>
</dbReference>
<feature type="domain" description="Myb-like" evidence="2">
    <location>
        <begin position="205"/>
        <end position="261"/>
    </location>
</feature>
<name>A0A9P8CX47_MORAP</name>
<evidence type="ECO:0000313" key="3">
    <source>
        <dbReference type="EMBL" id="KAG9321819.1"/>
    </source>
</evidence>
<reference evidence="3" key="1">
    <citation type="submission" date="2021-07" db="EMBL/GenBank/DDBJ databases">
        <title>Draft genome of Mortierella alpina, strain LL118, isolated from an aspen leaf litter sample.</title>
        <authorList>
            <person name="Yang S."/>
            <person name="Vinatzer B.A."/>
        </authorList>
    </citation>
    <scope>NUCLEOTIDE SEQUENCE</scope>
    <source>
        <strain evidence="3">LL118</strain>
    </source>
</reference>
<feature type="compositionally biased region" description="Basic residues" evidence="1">
    <location>
        <begin position="432"/>
        <end position="441"/>
    </location>
</feature>
<feature type="compositionally biased region" description="Polar residues" evidence="1">
    <location>
        <begin position="442"/>
        <end position="451"/>
    </location>
</feature>
<feature type="compositionally biased region" description="Basic and acidic residues" evidence="1">
    <location>
        <begin position="1238"/>
        <end position="1257"/>
    </location>
</feature>
<feature type="compositionally biased region" description="Polar residues" evidence="1">
    <location>
        <begin position="932"/>
        <end position="952"/>
    </location>
</feature>
<evidence type="ECO:0000256" key="1">
    <source>
        <dbReference type="SAM" id="MobiDB-lite"/>
    </source>
</evidence>
<feature type="domain" description="Myb-like" evidence="2">
    <location>
        <begin position="478"/>
        <end position="526"/>
    </location>
</feature>
<feature type="region of interest" description="Disordered" evidence="1">
    <location>
        <begin position="816"/>
        <end position="989"/>
    </location>
</feature>
<comment type="caution">
    <text evidence="3">The sequence shown here is derived from an EMBL/GenBank/DDBJ whole genome shotgun (WGS) entry which is preliminary data.</text>
</comment>
<feature type="compositionally biased region" description="Acidic residues" evidence="1">
    <location>
        <begin position="1258"/>
        <end position="1269"/>
    </location>
</feature>
<feature type="compositionally biased region" description="Basic residues" evidence="1">
    <location>
        <begin position="1033"/>
        <end position="1045"/>
    </location>
</feature>
<feature type="compositionally biased region" description="Basic and acidic residues" evidence="1">
    <location>
        <begin position="955"/>
        <end position="965"/>
    </location>
</feature>
<feature type="compositionally biased region" description="Basic and acidic residues" evidence="1">
    <location>
        <begin position="902"/>
        <end position="911"/>
    </location>
</feature>
<evidence type="ECO:0000313" key="4">
    <source>
        <dbReference type="Proteomes" id="UP000717515"/>
    </source>
</evidence>
<feature type="compositionally biased region" description="Basic and acidic residues" evidence="1">
    <location>
        <begin position="759"/>
        <end position="794"/>
    </location>
</feature>
<organism evidence="3 4">
    <name type="scientific">Mortierella alpina</name>
    <name type="common">Oleaginous fungus</name>
    <name type="synonym">Mortierella renispora</name>
    <dbReference type="NCBI Taxonomy" id="64518"/>
    <lineage>
        <taxon>Eukaryota</taxon>
        <taxon>Fungi</taxon>
        <taxon>Fungi incertae sedis</taxon>
        <taxon>Mucoromycota</taxon>
        <taxon>Mortierellomycotina</taxon>
        <taxon>Mortierellomycetes</taxon>
        <taxon>Mortierellales</taxon>
        <taxon>Mortierellaceae</taxon>
        <taxon>Mortierella</taxon>
    </lineage>
</organism>
<sequence>MSVVPSLDLKSMTNVDRAVTSARLLKEERDSVPAMNATDSSSSSSPPVTPPTKSLGEDVRTLVRSSLPSPPPSSSSRHVRAYHQPPILDNHQSLHPDQEQDQDQDRTGSGIDKIARRLSPPAAATTRPRSSSASHASAGGTSAGPINKTHSSSSSLSSSASNSNLPATLTNKHVALAKTKTLGHLTRSTSSEVDNEVANALASGRIIMSKTDWKEEDAQFLVQLIETQFPKGNIIWDWVGQQMTSRGFTKNQCRSKWKRIRTKVLHGGEQPTGRDKDSRDHFKDQEPDELIEEEEDELIDPQEYMQEHRQEPRRWNHRPDPRPDTTGTVEPAAYRKERHYSPPQPYDRHHNDGYYYDTPVERMDDHRFRSSPVEPPMSSYRSSASYPPNRQILDRVSIEEDELLSDDDLEGRHDRPMVIGAAQRDYSDREHSHRSRPHQQHYRQQSSSTLMQEDFAEESSRPIPAIAATPITFGKIEWKPEDSDYLVRLIESKFASRKVDWAWVSKQMEGRGYDRTQCKSRWWRVQHRQNQSGQHPAQQSHHGSASQLSVRGRQRQSFDPSAGEYDPVMASSRHKSVLSDVEGGEATVDDQRSSRQGSTADRENTRGPSQSPSLMDSSTSRPQKGFGFAKSKETREDEDGHGGVEDSASSPRVTRGHEHQKHIEWKEEDSQYMYRMIEKEFPVGNVVWSVIGERMASRGYSQTQCMSKWRRHLKNNKLSLDGTKASASMDLDMDMDMDLDGSLTGTHSEKTPRSFAFRQRAEEEQIHSEDRDEVPKRYKTDGGESRRHEKDIDYRPAPPLDAQLVEQEYDRYYDAGGKRKRARNQGPLSQADYLRQDRGAISSHEDRYEGWRSRDPIEGSGRYTVDRSHGRGVSKDIALNRDYGDQESSEPEVAHRHHRLGHSRDYSRDQADATIEEPDDHPQSAGDAYFSKGTSGRNGSSQYSRHGETTLNAEARYRPVDHDGTHSAGRKRMPRVDEQENRFKERLPMDWDRRRQDEHYDGSYERHHRRSRPSMDYDNDHGRDYGSGYSRGSHSHHYDRHHSRRTTVEEDRLAGLIDPALEDDMDWAFGRYESRDMARLAAAVARQGRRWDAIRAQIRMPIVVGPYDDREDELYEGARFDPHPAAGYYQQEHSTRPGHSHHRSASSTSVSYYNRPHTSTALKHTSSRLNAPHRGVVASNHQKVFTSADHVKRPREHPVELSEAMQVDLTIDAPEDELMSSKEDPVIDVESIDDEEVDFGHSEALKPAEPSTDKDLDLGGEDGGPEEAEMDRIESRTATDEDNAEAGSSEQQVRALDVQVEEVAV</sequence>
<feature type="region of interest" description="Disordered" evidence="1">
    <location>
        <begin position="1128"/>
        <end position="1151"/>
    </location>
</feature>
<feature type="compositionally biased region" description="Basic and acidic residues" evidence="1">
    <location>
        <begin position="305"/>
        <end position="323"/>
    </location>
</feature>
<dbReference type="EMBL" id="JAIFTL010000181">
    <property type="protein sequence ID" value="KAG9321819.1"/>
    <property type="molecule type" value="Genomic_DNA"/>
</dbReference>
<dbReference type="PROSITE" id="PS50090">
    <property type="entry name" value="MYB_LIKE"/>
    <property type="match status" value="3"/>
</dbReference>
<dbReference type="InterPro" id="IPR001005">
    <property type="entry name" value="SANT/Myb"/>
</dbReference>
<feature type="compositionally biased region" description="Polar residues" evidence="1">
    <location>
        <begin position="528"/>
        <end position="559"/>
    </location>
</feature>
<feature type="compositionally biased region" description="Basic and acidic residues" evidence="1">
    <location>
        <begin position="92"/>
        <end position="106"/>
    </location>
</feature>
<feature type="region of interest" description="Disordered" evidence="1">
    <location>
        <begin position="525"/>
        <end position="664"/>
    </location>
</feature>
<feature type="compositionally biased region" description="Basic and acidic residues" evidence="1">
    <location>
        <begin position="655"/>
        <end position="664"/>
    </location>
</feature>
<feature type="region of interest" description="Disordered" evidence="1">
    <location>
        <begin position="366"/>
        <end position="389"/>
    </location>
</feature>
<feature type="region of interest" description="Disordered" evidence="1">
    <location>
        <begin position="423"/>
        <end position="458"/>
    </location>
</feature>
<feature type="region of interest" description="Disordered" evidence="1">
    <location>
        <begin position="759"/>
        <end position="801"/>
    </location>
</feature>
<feature type="region of interest" description="Disordered" evidence="1">
    <location>
        <begin position="1237"/>
        <end position="1305"/>
    </location>
</feature>
<feature type="compositionally biased region" description="Basic and acidic residues" evidence="1">
    <location>
        <begin position="974"/>
        <end position="989"/>
    </location>
</feature>
<feature type="domain" description="Myb-like" evidence="2">
    <location>
        <begin position="657"/>
        <end position="713"/>
    </location>
</feature>
<feature type="compositionally biased region" description="Polar residues" evidence="1">
    <location>
        <begin position="606"/>
        <end position="622"/>
    </location>
</feature>
<feature type="compositionally biased region" description="Polar residues" evidence="1">
    <location>
        <begin position="379"/>
        <end position="388"/>
    </location>
</feature>
<feature type="compositionally biased region" description="Basic and acidic residues" evidence="1">
    <location>
        <begin position="272"/>
        <end position="285"/>
    </location>
</feature>
<feature type="compositionally biased region" description="Basic and acidic residues" evidence="1">
    <location>
        <begin position="1013"/>
        <end position="1024"/>
    </location>
</feature>
<feature type="compositionally biased region" description="Basic and acidic residues" evidence="1">
    <location>
        <begin position="630"/>
        <end position="644"/>
    </location>
</feature>
<proteinExistence type="predicted"/>